<name>A0AAX1MZJ8_9BACT</name>
<protein>
    <submittedName>
        <fullName evidence="3">PCMD domain-containing protein</fullName>
    </submittedName>
</protein>
<dbReference type="InterPro" id="IPR038653">
    <property type="entry name" value="Put_CMD_sf"/>
</dbReference>
<dbReference type="PROSITE" id="PS51257">
    <property type="entry name" value="PROKAR_LIPOPROTEIN"/>
    <property type="match status" value="1"/>
</dbReference>
<reference evidence="3 4" key="1">
    <citation type="submission" date="2021-05" db="EMBL/GenBank/DDBJ databases">
        <title>Comparative genomic studies on the polysaccharide-degrading batcterial strains of the Flammeovirga genus.</title>
        <authorList>
            <person name="Zewei F."/>
            <person name="Zheng Z."/>
            <person name="Yu L."/>
            <person name="Ruyue G."/>
            <person name="Yanhong M."/>
            <person name="Yuanyuan C."/>
            <person name="Jingyan G."/>
            <person name="Wenjun H."/>
        </authorList>
    </citation>
    <scope>NUCLEOTIDE SEQUENCE [LARGE SCALE GENOMIC DNA]</scope>
    <source>
        <strain evidence="3 4">NBRC:100898</strain>
    </source>
</reference>
<accession>A0AAX1MZJ8</accession>
<gene>
    <name evidence="3" type="ORF">KMW28_13625</name>
</gene>
<dbReference type="KEGG" id="fya:KMW28_13625"/>
<proteinExistence type="predicted"/>
<sequence length="262" mass="28639">MKLTNGLIVLAFLGTTLFSCSDDDNNPTEEISADFEENLSLDTWEYTEYSQGEYGNPKGWETSNPGTTFLGVVNAYEEKEDVINGSAAKLETKGIGLTGIAAATIYTGKFELNLSDPAKSAQLGVPYTKRPVSMSFNYKYTPGAIYEQYDGALGTTIEGVDSCLVYMYLQKREGDQILRVGTAAMQNSDTVTEWTKRTLDVTYGVIENPVAGFKLREEETGWAAADTNPTHIIVVFTSTSAGDFFRGAIGSTLFVDEISIEY</sequence>
<dbReference type="InterPro" id="IPR025112">
    <property type="entry name" value="PCMD"/>
</dbReference>
<feature type="domain" description="Putative carbohydrate metabolism" evidence="2">
    <location>
        <begin position="35"/>
        <end position="260"/>
    </location>
</feature>
<dbReference type="Gene3D" id="2.60.120.890">
    <property type="entry name" value="BT2081, beta-jelly-roll domain"/>
    <property type="match status" value="1"/>
</dbReference>
<evidence type="ECO:0000313" key="4">
    <source>
        <dbReference type="Proteomes" id="UP000678679"/>
    </source>
</evidence>
<evidence type="ECO:0000259" key="2">
    <source>
        <dbReference type="Pfam" id="PF13201"/>
    </source>
</evidence>
<feature type="chain" id="PRO_5044016010" evidence="1">
    <location>
        <begin position="22"/>
        <end position="262"/>
    </location>
</feature>
<dbReference type="Pfam" id="PF13201">
    <property type="entry name" value="PCMD"/>
    <property type="match status" value="1"/>
</dbReference>
<evidence type="ECO:0000313" key="3">
    <source>
        <dbReference type="EMBL" id="QWG00691.1"/>
    </source>
</evidence>
<evidence type="ECO:0000256" key="1">
    <source>
        <dbReference type="SAM" id="SignalP"/>
    </source>
</evidence>
<dbReference type="AlphaFoldDB" id="A0AAX1MZJ8"/>
<dbReference type="Proteomes" id="UP000678679">
    <property type="component" value="Chromosome 1"/>
</dbReference>
<dbReference type="EMBL" id="CP076132">
    <property type="protein sequence ID" value="QWG00691.1"/>
    <property type="molecule type" value="Genomic_DNA"/>
</dbReference>
<dbReference type="RefSeq" id="WP_169666212.1">
    <property type="nucleotide sequence ID" value="NZ_CP076132.1"/>
</dbReference>
<keyword evidence="4" id="KW-1185">Reference proteome</keyword>
<organism evidence="3 4">
    <name type="scientific">Flammeovirga yaeyamensis</name>
    <dbReference type="NCBI Taxonomy" id="367791"/>
    <lineage>
        <taxon>Bacteria</taxon>
        <taxon>Pseudomonadati</taxon>
        <taxon>Bacteroidota</taxon>
        <taxon>Cytophagia</taxon>
        <taxon>Cytophagales</taxon>
        <taxon>Flammeovirgaceae</taxon>
        <taxon>Flammeovirga</taxon>
    </lineage>
</organism>
<keyword evidence="1" id="KW-0732">Signal</keyword>
<feature type="signal peptide" evidence="1">
    <location>
        <begin position="1"/>
        <end position="21"/>
    </location>
</feature>